<dbReference type="PANTHER" id="PTHR37422:SF23">
    <property type="entry name" value="TEICHURONIC ACID BIOSYNTHESIS PROTEIN TUAE"/>
    <property type="match status" value="1"/>
</dbReference>
<gene>
    <name evidence="7" type="ORF">M9978_21055</name>
</gene>
<comment type="subcellular location">
    <subcellularLocation>
        <location evidence="1">Membrane</location>
        <topology evidence="1">Multi-pass membrane protein</topology>
    </subcellularLocation>
</comment>
<sequence length="455" mass="48624">MGFSLSRRPGVNFIMLCLLLAALWFAGGASRGNVSAQIIVRAAAFGALIAMIVFGQRPGLASARAVWIFMGAALAIAVIQLLPLPEDLWRSLPARDIVAEVPVAGATRTWSQMPGGTLNALIGLVVPLVVLALTSALAKNESEWLPTVCLGLAAASMVLGVMQFSGAGFDNPLLNDTPGSVSGMFANRNHYALLLALGCLLVPVWIFREHRPMRWRGGAGLSLMLLFALTILASGSRVGMVVGALAVGIAGILSWPELRRELRQAPRWVFPAIVVAVPALLISAILASVAADRAVSIQRVLSLDAGQDLRGRVLPIIWDMTRANFPAGTGLGTFDQMFRASEPLDLLKPTYLNQAHNDFLEVVLDAGLPGLLLLSAALVWWGWATGRAWRAPMNRETMLPRVGSAMLLLVMIASVFDYPARTPLIMAMVVIAAVWLSAHPDKDRSSALPGSRQLL</sequence>
<evidence type="ECO:0000256" key="1">
    <source>
        <dbReference type="ARBA" id="ARBA00004141"/>
    </source>
</evidence>
<organism evidence="7 8">
    <name type="scientific">Sphingomonas tagetis</name>
    <dbReference type="NCBI Taxonomy" id="2949092"/>
    <lineage>
        <taxon>Bacteria</taxon>
        <taxon>Pseudomonadati</taxon>
        <taxon>Pseudomonadota</taxon>
        <taxon>Alphaproteobacteria</taxon>
        <taxon>Sphingomonadales</taxon>
        <taxon>Sphingomonadaceae</taxon>
        <taxon>Sphingomonas</taxon>
    </lineage>
</organism>
<keyword evidence="8" id="KW-1185">Reference proteome</keyword>
<evidence type="ECO:0000256" key="4">
    <source>
        <dbReference type="ARBA" id="ARBA00023136"/>
    </source>
</evidence>
<feature type="transmembrane region" description="Helical" evidence="5">
    <location>
        <begin position="38"/>
        <end position="54"/>
    </location>
</feature>
<feature type="transmembrane region" description="Helical" evidence="5">
    <location>
        <begin position="118"/>
        <end position="137"/>
    </location>
</feature>
<accession>A0A9X2KMR3</accession>
<evidence type="ECO:0000313" key="7">
    <source>
        <dbReference type="EMBL" id="MCP3732909.1"/>
    </source>
</evidence>
<dbReference type="InterPro" id="IPR051533">
    <property type="entry name" value="WaaL-like"/>
</dbReference>
<keyword evidence="4 5" id="KW-0472">Membrane</keyword>
<dbReference type="EMBL" id="JAMLDX010000025">
    <property type="protein sequence ID" value="MCP3732909.1"/>
    <property type="molecule type" value="Genomic_DNA"/>
</dbReference>
<feature type="transmembrane region" description="Helical" evidence="5">
    <location>
        <begin position="144"/>
        <end position="169"/>
    </location>
</feature>
<feature type="domain" description="O-antigen ligase-related" evidence="6">
    <location>
        <begin position="223"/>
        <end position="374"/>
    </location>
</feature>
<dbReference type="RefSeq" id="WP_254296829.1">
    <property type="nucleotide sequence ID" value="NZ_JAMLDX010000025.1"/>
</dbReference>
<feature type="transmembrane region" description="Helical" evidence="5">
    <location>
        <begin position="422"/>
        <end position="438"/>
    </location>
</feature>
<feature type="transmembrane region" description="Helical" evidence="5">
    <location>
        <begin position="398"/>
        <end position="416"/>
    </location>
</feature>
<keyword evidence="7" id="KW-0436">Ligase</keyword>
<proteinExistence type="predicted"/>
<dbReference type="GO" id="GO:0016874">
    <property type="term" value="F:ligase activity"/>
    <property type="evidence" value="ECO:0007669"/>
    <property type="project" value="UniProtKB-KW"/>
</dbReference>
<dbReference type="PANTHER" id="PTHR37422">
    <property type="entry name" value="TEICHURONIC ACID BIOSYNTHESIS PROTEIN TUAE"/>
    <property type="match status" value="1"/>
</dbReference>
<feature type="transmembrane region" description="Helical" evidence="5">
    <location>
        <begin position="66"/>
        <end position="84"/>
    </location>
</feature>
<comment type="caution">
    <text evidence="7">The sequence shown here is derived from an EMBL/GenBank/DDBJ whole genome shotgun (WGS) entry which is preliminary data.</text>
</comment>
<dbReference type="Proteomes" id="UP001139451">
    <property type="component" value="Unassembled WGS sequence"/>
</dbReference>
<feature type="transmembrane region" description="Helical" evidence="5">
    <location>
        <begin position="214"/>
        <end position="232"/>
    </location>
</feature>
<protein>
    <submittedName>
        <fullName evidence="7">O-antigen ligase family protein</fullName>
    </submittedName>
</protein>
<reference evidence="7" key="1">
    <citation type="submission" date="2022-05" db="EMBL/GenBank/DDBJ databases">
        <title>Sphingomonas sp. strain MG17 Genome sequencing and assembly.</title>
        <authorList>
            <person name="Kim I."/>
        </authorList>
    </citation>
    <scope>NUCLEOTIDE SEQUENCE</scope>
    <source>
        <strain evidence="7">MG17</strain>
    </source>
</reference>
<dbReference type="AlphaFoldDB" id="A0A9X2KMR3"/>
<feature type="transmembrane region" description="Helical" evidence="5">
    <location>
        <begin position="189"/>
        <end position="207"/>
    </location>
</feature>
<evidence type="ECO:0000256" key="3">
    <source>
        <dbReference type="ARBA" id="ARBA00022989"/>
    </source>
</evidence>
<evidence type="ECO:0000256" key="2">
    <source>
        <dbReference type="ARBA" id="ARBA00022692"/>
    </source>
</evidence>
<feature type="transmembrane region" description="Helical" evidence="5">
    <location>
        <begin position="366"/>
        <end position="386"/>
    </location>
</feature>
<dbReference type="Pfam" id="PF04932">
    <property type="entry name" value="Wzy_C"/>
    <property type="match status" value="1"/>
</dbReference>
<evidence type="ECO:0000259" key="6">
    <source>
        <dbReference type="Pfam" id="PF04932"/>
    </source>
</evidence>
<dbReference type="InterPro" id="IPR007016">
    <property type="entry name" value="O-antigen_ligase-rel_domated"/>
</dbReference>
<keyword evidence="2 5" id="KW-0812">Transmembrane</keyword>
<feature type="transmembrane region" description="Helical" evidence="5">
    <location>
        <begin position="238"/>
        <end position="256"/>
    </location>
</feature>
<feature type="transmembrane region" description="Helical" evidence="5">
    <location>
        <begin position="268"/>
        <end position="291"/>
    </location>
</feature>
<dbReference type="GO" id="GO:0016020">
    <property type="term" value="C:membrane"/>
    <property type="evidence" value="ECO:0007669"/>
    <property type="project" value="UniProtKB-SubCell"/>
</dbReference>
<evidence type="ECO:0000256" key="5">
    <source>
        <dbReference type="SAM" id="Phobius"/>
    </source>
</evidence>
<name>A0A9X2KMR3_9SPHN</name>
<evidence type="ECO:0000313" key="8">
    <source>
        <dbReference type="Proteomes" id="UP001139451"/>
    </source>
</evidence>
<keyword evidence="3 5" id="KW-1133">Transmembrane helix</keyword>